<reference evidence="3" key="1">
    <citation type="submission" date="2022-01" db="EMBL/GenBank/DDBJ databases">
        <authorList>
            <person name="King R."/>
        </authorList>
    </citation>
    <scope>NUCLEOTIDE SEQUENCE</scope>
</reference>
<reference evidence="3" key="2">
    <citation type="submission" date="2022-10" db="EMBL/GenBank/DDBJ databases">
        <authorList>
            <consortium name="ENA_rothamsted_submissions"/>
            <consortium name="culmorum"/>
            <person name="King R."/>
        </authorList>
    </citation>
    <scope>NUCLEOTIDE SEQUENCE</scope>
</reference>
<keyword evidence="4" id="KW-1185">Reference proteome</keyword>
<dbReference type="Pfam" id="PF01553">
    <property type="entry name" value="Acyltransferase"/>
    <property type="match status" value="1"/>
</dbReference>
<evidence type="ECO:0000313" key="4">
    <source>
        <dbReference type="Proteomes" id="UP001153737"/>
    </source>
</evidence>
<sequence>MSVFFQGFVNFTRDYIVNYIDIDYSLWMTWFLAPLLISFLLPVVIALFLYFSAFVLYIYKLHWTNIRKTLQTGDMWDTVRKFVCALWDAHGWIWHGYEVRGLENVPDTGSALIIYYHGAIPIDLYYFLAKSICVKNRLIHTVADHFLFKVPGFSIIAECMNVIPGTIQTCSNILKEGNVLAISPGGVYEAQFGHTYNLLWKRRLGFAKVALEAKVPIIPMFTQNLREAFRTVSIGKRFFLKMYAMFKMPLAPVYGGFPVKMVTHLGKPIPYDGNLTPEQLQAKVAAAIEDLIQKNQRLPGNILFALFERIPFFRKKTA</sequence>
<keyword evidence="1" id="KW-1133">Transmembrane helix</keyword>
<evidence type="ECO:0000256" key="1">
    <source>
        <dbReference type="SAM" id="Phobius"/>
    </source>
</evidence>
<dbReference type="OrthoDB" id="44277at2759"/>
<dbReference type="GO" id="GO:0016746">
    <property type="term" value="F:acyltransferase activity"/>
    <property type="evidence" value="ECO:0007669"/>
    <property type="project" value="InterPro"/>
</dbReference>
<accession>A0A9P0GVT8</accession>
<feature type="domain" description="Phospholipid/glycerol acyltransferase" evidence="2">
    <location>
        <begin position="98"/>
        <end position="220"/>
    </location>
</feature>
<keyword evidence="1" id="KW-0472">Membrane</keyword>
<keyword evidence="1" id="KW-0812">Transmembrane</keyword>
<dbReference type="SUPFAM" id="SSF69593">
    <property type="entry name" value="Glycerol-3-phosphate (1)-acyltransferase"/>
    <property type="match status" value="1"/>
</dbReference>
<dbReference type="PANTHER" id="PTHR22753:SF14">
    <property type="entry name" value="MONOACYLGLYCEROL_DIACYLGLYCEROL O-ACYLTRANSFERASE"/>
    <property type="match status" value="1"/>
</dbReference>
<evidence type="ECO:0000259" key="2">
    <source>
        <dbReference type="Pfam" id="PF01553"/>
    </source>
</evidence>
<dbReference type="InterPro" id="IPR002123">
    <property type="entry name" value="Plipid/glycerol_acylTrfase"/>
</dbReference>
<dbReference type="CDD" id="cd07987">
    <property type="entry name" value="LPLAT_MGAT-like"/>
    <property type="match status" value="1"/>
</dbReference>
<dbReference type="AlphaFoldDB" id="A0A9P0GVT8"/>
<dbReference type="Proteomes" id="UP001153737">
    <property type="component" value="Chromosome 4"/>
</dbReference>
<proteinExistence type="predicted"/>
<dbReference type="EMBL" id="OU896710">
    <property type="protein sequence ID" value="CAH1164188.1"/>
    <property type="molecule type" value="Genomic_DNA"/>
</dbReference>
<protein>
    <recommendedName>
        <fullName evidence="2">Phospholipid/glycerol acyltransferase domain-containing protein</fullName>
    </recommendedName>
</protein>
<organism evidence="3 4">
    <name type="scientific">Phaedon cochleariae</name>
    <name type="common">Mustard beetle</name>
    <dbReference type="NCBI Taxonomy" id="80249"/>
    <lineage>
        <taxon>Eukaryota</taxon>
        <taxon>Metazoa</taxon>
        <taxon>Ecdysozoa</taxon>
        <taxon>Arthropoda</taxon>
        <taxon>Hexapoda</taxon>
        <taxon>Insecta</taxon>
        <taxon>Pterygota</taxon>
        <taxon>Neoptera</taxon>
        <taxon>Endopterygota</taxon>
        <taxon>Coleoptera</taxon>
        <taxon>Polyphaga</taxon>
        <taxon>Cucujiformia</taxon>
        <taxon>Chrysomeloidea</taxon>
        <taxon>Chrysomelidae</taxon>
        <taxon>Chrysomelinae</taxon>
        <taxon>Chrysomelini</taxon>
        <taxon>Phaedon</taxon>
    </lineage>
</organism>
<dbReference type="GO" id="GO:0016020">
    <property type="term" value="C:membrane"/>
    <property type="evidence" value="ECO:0007669"/>
    <property type="project" value="TreeGrafter"/>
</dbReference>
<feature type="transmembrane region" description="Helical" evidence="1">
    <location>
        <begin position="31"/>
        <end position="59"/>
    </location>
</feature>
<name>A0A9P0GVT8_PHACE</name>
<gene>
    <name evidence="3" type="ORF">PHAECO_LOCUS8123</name>
</gene>
<dbReference type="PANTHER" id="PTHR22753">
    <property type="entry name" value="TRANSMEMBRANE PROTEIN 68"/>
    <property type="match status" value="1"/>
</dbReference>
<evidence type="ECO:0000313" key="3">
    <source>
        <dbReference type="EMBL" id="CAH1164188.1"/>
    </source>
</evidence>